<sequence>MKAATLRTFTTVHTWAGLLAGFALFVAFYAGALTMFHEEIDTWALPKAEAAHADSLDRAGDMLKDIVAKHPAASEQIGLTYPADHPSHEIAAYWMDKDGWKTQTLADTQPRSTEDHEHGLADFVYELHYDLGIPTAGLYLMGVVSVIYGLALLTGLLIHLPNLVRELFALRPGHNLKRLWQDAHNVIGILSLPFHIIFAITGALLCLTSVALLAFNTLAFDGRLMPAFERMTSAMPAVEAKDGHAVMLSPTELAQRARRAAMEAGAADFHPDYMRYMHYGKPGAAAEVRGTSTKTLGEYGMVALDATDGHVLQVQVSGTRDANHATYSAIFGLHFGTFGSLSLRWLYFLLGLAGAFLFYSGNLLYIETRRKRRQVDQPLKVRAMATATVGVCLGTCFGISVVFVANLLGSYAGYAPTAFVQPVFFIAVAVAVIWTFVRRPARAAVDLLFATALLSVAVGVLDMILHGDRLLRTLADGRYDVIGVDLVAIAMGLGFGWLGIATRRRARAGDPCSVWFGGRTDRHRHGDETQAA</sequence>
<feature type="transmembrane region" description="Helical" evidence="1">
    <location>
        <begin position="345"/>
        <end position="366"/>
    </location>
</feature>
<proteinExistence type="predicted"/>
<dbReference type="Pfam" id="PF03929">
    <property type="entry name" value="PepSY_TM"/>
    <property type="match status" value="1"/>
</dbReference>
<dbReference type="InterPro" id="IPR005625">
    <property type="entry name" value="PepSY-ass_TM"/>
</dbReference>
<comment type="caution">
    <text evidence="2">The sequence shown here is derived from an EMBL/GenBank/DDBJ whole genome shotgun (WGS) entry which is preliminary data.</text>
</comment>
<dbReference type="AlphaFoldDB" id="A0A7X5U705"/>
<feature type="transmembrane region" description="Helical" evidence="1">
    <location>
        <begin position="185"/>
        <end position="215"/>
    </location>
</feature>
<keyword evidence="3" id="KW-1185">Reference proteome</keyword>
<feature type="transmembrane region" description="Helical" evidence="1">
    <location>
        <begin position="481"/>
        <end position="500"/>
    </location>
</feature>
<organism evidence="2 3">
    <name type="scientific">Luteibacter anthropi</name>
    <dbReference type="NCBI Taxonomy" id="564369"/>
    <lineage>
        <taxon>Bacteria</taxon>
        <taxon>Pseudomonadati</taxon>
        <taxon>Pseudomonadota</taxon>
        <taxon>Gammaproteobacteria</taxon>
        <taxon>Lysobacterales</taxon>
        <taxon>Rhodanobacteraceae</taxon>
        <taxon>Luteibacter</taxon>
    </lineage>
</organism>
<keyword evidence="1" id="KW-0812">Transmembrane</keyword>
<feature type="transmembrane region" description="Helical" evidence="1">
    <location>
        <begin position="387"/>
        <end position="412"/>
    </location>
</feature>
<feature type="transmembrane region" description="Helical" evidence="1">
    <location>
        <begin position="444"/>
        <end position="461"/>
    </location>
</feature>
<dbReference type="EMBL" id="JAARLZ010000001">
    <property type="protein sequence ID" value="NII04994.1"/>
    <property type="molecule type" value="Genomic_DNA"/>
</dbReference>
<accession>A0A7X5U705</accession>
<gene>
    <name evidence="2" type="ORF">HBF25_01185</name>
</gene>
<feature type="transmembrane region" description="Helical" evidence="1">
    <location>
        <begin position="12"/>
        <end position="36"/>
    </location>
</feature>
<reference evidence="2 3" key="1">
    <citation type="submission" date="2020-03" db="EMBL/GenBank/DDBJ databases">
        <authorList>
            <person name="Lai Q."/>
        </authorList>
    </citation>
    <scope>NUCLEOTIDE SEQUENCE [LARGE SCALE GENOMIC DNA]</scope>
    <source>
        <strain evidence="2 3">CCUG 25036</strain>
    </source>
</reference>
<evidence type="ECO:0000313" key="3">
    <source>
        <dbReference type="Proteomes" id="UP000490980"/>
    </source>
</evidence>
<feature type="transmembrane region" description="Helical" evidence="1">
    <location>
        <begin position="418"/>
        <end position="437"/>
    </location>
</feature>
<dbReference type="Proteomes" id="UP000490980">
    <property type="component" value="Unassembled WGS sequence"/>
</dbReference>
<name>A0A7X5U705_9GAMM</name>
<dbReference type="RefSeq" id="WP_166945777.1">
    <property type="nucleotide sequence ID" value="NZ_CP077072.1"/>
</dbReference>
<keyword evidence="1" id="KW-0472">Membrane</keyword>
<feature type="transmembrane region" description="Helical" evidence="1">
    <location>
        <begin position="138"/>
        <end position="164"/>
    </location>
</feature>
<dbReference type="PANTHER" id="PTHR34219">
    <property type="entry name" value="IRON-REGULATED INNER MEMBRANE PROTEIN-RELATED"/>
    <property type="match status" value="1"/>
</dbReference>
<evidence type="ECO:0000313" key="2">
    <source>
        <dbReference type="EMBL" id="NII04994.1"/>
    </source>
</evidence>
<dbReference type="PANTHER" id="PTHR34219:SF9">
    <property type="entry name" value="IRON-REGULATED INNER MEMBRANE PROTEIN"/>
    <property type="match status" value="1"/>
</dbReference>
<evidence type="ECO:0000256" key="1">
    <source>
        <dbReference type="SAM" id="Phobius"/>
    </source>
</evidence>
<protein>
    <submittedName>
        <fullName evidence="2">PepSY domain-containing protein</fullName>
    </submittedName>
</protein>
<keyword evidence="1" id="KW-1133">Transmembrane helix</keyword>